<dbReference type="Pfam" id="PF00133">
    <property type="entry name" value="tRNA-synt_1"/>
    <property type="match status" value="1"/>
</dbReference>
<comment type="similarity">
    <text evidence="1">Belongs to the class-I aminoacyl-tRNA synthetase family.</text>
</comment>
<evidence type="ECO:0000256" key="4">
    <source>
        <dbReference type="ARBA" id="ARBA00022741"/>
    </source>
</evidence>
<evidence type="ECO:0000256" key="3">
    <source>
        <dbReference type="ARBA" id="ARBA00022598"/>
    </source>
</evidence>
<keyword evidence="4" id="KW-0547">Nucleotide-binding</keyword>
<dbReference type="PROSITE" id="PS00178">
    <property type="entry name" value="AA_TRNA_LIGASE_I"/>
    <property type="match status" value="1"/>
</dbReference>
<dbReference type="SUPFAM" id="SSF52374">
    <property type="entry name" value="Nucleotidylyl transferase"/>
    <property type="match status" value="1"/>
</dbReference>
<dbReference type="OrthoDB" id="15954at2759"/>
<comment type="caution">
    <text evidence="9">The sequence shown here is derived from an EMBL/GenBank/DDBJ whole genome shotgun (WGS) entry which is preliminary data.</text>
</comment>
<dbReference type="PANTHER" id="PTHR43740:SF2">
    <property type="entry name" value="LEUCINE--TRNA LIGASE, MITOCHONDRIAL"/>
    <property type="match status" value="1"/>
</dbReference>
<proteinExistence type="inferred from homology"/>
<dbReference type="Proteomes" id="UP001152803">
    <property type="component" value="Unassembled WGS sequence"/>
</dbReference>
<dbReference type="GO" id="GO:0005524">
    <property type="term" value="F:ATP binding"/>
    <property type="evidence" value="ECO:0007669"/>
    <property type="project" value="UniProtKB-KW"/>
</dbReference>
<dbReference type="GO" id="GO:0006429">
    <property type="term" value="P:leucyl-tRNA aminoacylation"/>
    <property type="evidence" value="ECO:0007669"/>
    <property type="project" value="InterPro"/>
</dbReference>
<dbReference type="InterPro" id="IPR002300">
    <property type="entry name" value="aa-tRNA-synth_Ia"/>
</dbReference>
<keyword evidence="10" id="KW-1185">Reference proteome</keyword>
<keyword evidence="3" id="KW-0436">Ligase</keyword>
<evidence type="ECO:0000256" key="5">
    <source>
        <dbReference type="ARBA" id="ARBA00022840"/>
    </source>
</evidence>
<protein>
    <recommendedName>
        <fullName evidence="2">leucine--tRNA ligase</fullName>
        <ecNumber evidence="2">6.1.1.4</ecNumber>
    </recommendedName>
</protein>
<keyword evidence="5" id="KW-0067">ATP-binding</keyword>
<evidence type="ECO:0000256" key="1">
    <source>
        <dbReference type="ARBA" id="ARBA00005594"/>
    </source>
</evidence>
<name>A0A9Q1E249_CONCO</name>
<keyword evidence="6" id="KW-0648">Protein biosynthesis</keyword>
<evidence type="ECO:0000256" key="7">
    <source>
        <dbReference type="ARBA" id="ARBA00023146"/>
    </source>
</evidence>
<dbReference type="InterPro" id="IPR014729">
    <property type="entry name" value="Rossmann-like_a/b/a_fold"/>
</dbReference>
<feature type="domain" description="Aminoacyl-tRNA synthetase class Ia" evidence="8">
    <location>
        <begin position="74"/>
        <end position="223"/>
    </location>
</feature>
<evidence type="ECO:0000256" key="2">
    <source>
        <dbReference type="ARBA" id="ARBA00013164"/>
    </source>
</evidence>
<dbReference type="EMBL" id="JAFJMO010000001">
    <property type="protein sequence ID" value="KAJ8288261.1"/>
    <property type="molecule type" value="Genomic_DNA"/>
</dbReference>
<dbReference type="Gene3D" id="3.40.50.620">
    <property type="entry name" value="HUPs"/>
    <property type="match status" value="1"/>
</dbReference>
<dbReference type="PRINTS" id="PR00985">
    <property type="entry name" value="TRNASYNTHLEU"/>
</dbReference>
<dbReference type="PANTHER" id="PTHR43740">
    <property type="entry name" value="LEUCYL-TRNA SYNTHETASE"/>
    <property type="match status" value="1"/>
</dbReference>
<dbReference type="AlphaFoldDB" id="A0A9Q1E249"/>
<dbReference type="EC" id="6.1.1.4" evidence="2"/>
<evidence type="ECO:0000313" key="9">
    <source>
        <dbReference type="EMBL" id="KAJ8288261.1"/>
    </source>
</evidence>
<gene>
    <name evidence="9" type="ORF">COCON_G00009200</name>
</gene>
<dbReference type="GO" id="GO:0005739">
    <property type="term" value="C:mitochondrion"/>
    <property type="evidence" value="ECO:0007669"/>
    <property type="project" value="TreeGrafter"/>
</dbReference>
<dbReference type="FunFam" id="3.40.50.620:FF:000003">
    <property type="entry name" value="Leucine--tRNA ligase"/>
    <property type="match status" value="1"/>
</dbReference>
<dbReference type="InterPro" id="IPR001412">
    <property type="entry name" value="aa-tRNA-synth_I_CS"/>
</dbReference>
<evidence type="ECO:0000256" key="6">
    <source>
        <dbReference type="ARBA" id="ARBA00022917"/>
    </source>
</evidence>
<keyword evidence="7" id="KW-0030">Aminoacyl-tRNA synthetase</keyword>
<dbReference type="GO" id="GO:0004823">
    <property type="term" value="F:leucine-tRNA ligase activity"/>
    <property type="evidence" value="ECO:0007669"/>
    <property type="project" value="UniProtKB-EC"/>
</dbReference>
<evidence type="ECO:0000313" key="10">
    <source>
        <dbReference type="Proteomes" id="UP001152803"/>
    </source>
</evidence>
<reference evidence="9" key="1">
    <citation type="journal article" date="2023" name="Science">
        <title>Genome structures resolve the early diversification of teleost fishes.</title>
        <authorList>
            <person name="Parey E."/>
            <person name="Louis A."/>
            <person name="Montfort J."/>
            <person name="Bouchez O."/>
            <person name="Roques C."/>
            <person name="Iampietro C."/>
            <person name="Lluch J."/>
            <person name="Castinel A."/>
            <person name="Donnadieu C."/>
            <person name="Desvignes T."/>
            <person name="Floi Bucao C."/>
            <person name="Jouanno E."/>
            <person name="Wen M."/>
            <person name="Mejri S."/>
            <person name="Dirks R."/>
            <person name="Jansen H."/>
            <person name="Henkel C."/>
            <person name="Chen W.J."/>
            <person name="Zahm M."/>
            <person name="Cabau C."/>
            <person name="Klopp C."/>
            <person name="Thompson A.W."/>
            <person name="Robinson-Rechavi M."/>
            <person name="Braasch I."/>
            <person name="Lecointre G."/>
            <person name="Bobe J."/>
            <person name="Postlethwait J.H."/>
            <person name="Berthelot C."/>
            <person name="Roest Crollius H."/>
            <person name="Guiguen Y."/>
        </authorList>
    </citation>
    <scope>NUCLEOTIDE SEQUENCE</scope>
    <source>
        <strain evidence="9">Concon-B</strain>
    </source>
</reference>
<accession>A0A9Q1E249</accession>
<organism evidence="9 10">
    <name type="scientific">Conger conger</name>
    <name type="common">Conger eel</name>
    <name type="synonym">Muraena conger</name>
    <dbReference type="NCBI Taxonomy" id="82655"/>
    <lineage>
        <taxon>Eukaryota</taxon>
        <taxon>Metazoa</taxon>
        <taxon>Chordata</taxon>
        <taxon>Craniata</taxon>
        <taxon>Vertebrata</taxon>
        <taxon>Euteleostomi</taxon>
        <taxon>Actinopterygii</taxon>
        <taxon>Neopterygii</taxon>
        <taxon>Teleostei</taxon>
        <taxon>Anguilliformes</taxon>
        <taxon>Congridae</taxon>
        <taxon>Conger</taxon>
    </lineage>
</organism>
<sequence>MQAVGCWVTLSHRARSRLCGREGLPLAPTCHLQSLCRTLFSKTGVWEKDYRVETRQKVEQWWSPRIKEQWRRDTQKEENSQQKKFYVLSMFPYPSGRLHMGHVRVYTISDTIAHFQRMRGHQVLNPMGWDAFGLPAENAAIERKLDPEEWTKSNIQLMREQLESLGLCFNWEREITTCLPNYYQWTQYLFVKLFDAGLAYQKEAQVNWDPVDQTVLADEQVDESGRSWRSGAVVEQKMLKQWEPPTEGGLPALSIEAVVH</sequence>
<evidence type="ECO:0000259" key="8">
    <source>
        <dbReference type="Pfam" id="PF00133"/>
    </source>
</evidence>
<dbReference type="GO" id="GO:0032543">
    <property type="term" value="P:mitochondrial translation"/>
    <property type="evidence" value="ECO:0007669"/>
    <property type="project" value="TreeGrafter"/>
</dbReference>
<dbReference type="InterPro" id="IPR002302">
    <property type="entry name" value="Leu-tRNA-ligase"/>
</dbReference>